<sequence>MPCPQKCVRLNIEFLKIPCLSASSELLSLSRCWVNSFQNLVESILRIPQRDSQYLLRIFRVTDSHSQIAWDKNRDNLIFLLLVGLLARLSEDFPMDGVDQGSPNYGPPVSSIRPSDIE</sequence>
<name>A0AAV4R5A5_9ARAC</name>
<reference evidence="2 3" key="1">
    <citation type="submission" date="2021-06" db="EMBL/GenBank/DDBJ databases">
        <title>Caerostris darwini draft genome.</title>
        <authorList>
            <person name="Kono N."/>
            <person name="Arakawa K."/>
        </authorList>
    </citation>
    <scope>NUCLEOTIDE SEQUENCE [LARGE SCALE GENOMIC DNA]</scope>
</reference>
<dbReference type="AlphaFoldDB" id="A0AAV4R5A5"/>
<accession>A0AAV4R5A5</accession>
<evidence type="ECO:0000313" key="2">
    <source>
        <dbReference type="EMBL" id="GIY15440.1"/>
    </source>
</evidence>
<evidence type="ECO:0000313" key="3">
    <source>
        <dbReference type="Proteomes" id="UP001054837"/>
    </source>
</evidence>
<comment type="caution">
    <text evidence="2">The sequence shown here is derived from an EMBL/GenBank/DDBJ whole genome shotgun (WGS) entry which is preliminary data.</text>
</comment>
<proteinExistence type="predicted"/>
<evidence type="ECO:0000256" key="1">
    <source>
        <dbReference type="SAM" id="MobiDB-lite"/>
    </source>
</evidence>
<organism evidence="2 3">
    <name type="scientific">Caerostris darwini</name>
    <dbReference type="NCBI Taxonomy" id="1538125"/>
    <lineage>
        <taxon>Eukaryota</taxon>
        <taxon>Metazoa</taxon>
        <taxon>Ecdysozoa</taxon>
        <taxon>Arthropoda</taxon>
        <taxon>Chelicerata</taxon>
        <taxon>Arachnida</taxon>
        <taxon>Araneae</taxon>
        <taxon>Araneomorphae</taxon>
        <taxon>Entelegynae</taxon>
        <taxon>Araneoidea</taxon>
        <taxon>Araneidae</taxon>
        <taxon>Caerostris</taxon>
    </lineage>
</organism>
<keyword evidence="3" id="KW-1185">Reference proteome</keyword>
<protein>
    <submittedName>
        <fullName evidence="2">Uncharacterized protein</fullName>
    </submittedName>
</protein>
<gene>
    <name evidence="2" type="ORF">CDAR_8781</name>
</gene>
<feature type="region of interest" description="Disordered" evidence="1">
    <location>
        <begin position="97"/>
        <end position="118"/>
    </location>
</feature>
<dbReference type="EMBL" id="BPLQ01005523">
    <property type="protein sequence ID" value="GIY15440.1"/>
    <property type="molecule type" value="Genomic_DNA"/>
</dbReference>
<dbReference type="Proteomes" id="UP001054837">
    <property type="component" value="Unassembled WGS sequence"/>
</dbReference>